<proteinExistence type="predicted"/>
<dbReference type="EMBL" id="JAVFWL010000001">
    <property type="protein sequence ID" value="KAK6725868.1"/>
    <property type="molecule type" value="Genomic_DNA"/>
</dbReference>
<gene>
    <name evidence="2" type="primary">Necator_chrI.g405</name>
    <name evidence="2" type="ORF">RB195_004284</name>
</gene>
<evidence type="ECO:0008006" key="4">
    <source>
        <dbReference type="Google" id="ProtNLM"/>
    </source>
</evidence>
<reference evidence="2 3" key="1">
    <citation type="submission" date="2023-08" db="EMBL/GenBank/DDBJ databases">
        <title>A Necator americanus chromosomal reference genome.</title>
        <authorList>
            <person name="Ilik V."/>
            <person name="Petrzelkova K.J."/>
            <person name="Pardy F."/>
            <person name="Fuh T."/>
            <person name="Niatou-Singa F.S."/>
            <person name="Gouil Q."/>
            <person name="Baker L."/>
            <person name="Ritchie M.E."/>
            <person name="Jex A.R."/>
            <person name="Gazzola D."/>
            <person name="Li H."/>
            <person name="Toshio Fujiwara R."/>
            <person name="Zhan B."/>
            <person name="Aroian R.V."/>
            <person name="Pafco B."/>
            <person name="Schwarz E.M."/>
        </authorList>
    </citation>
    <scope>NUCLEOTIDE SEQUENCE [LARGE SCALE GENOMIC DNA]</scope>
    <source>
        <strain evidence="2 3">Aroian</strain>
        <tissue evidence="2">Whole animal</tissue>
    </source>
</reference>
<organism evidence="2 3">
    <name type="scientific">Necator americanus</name>
    <name type="common">Human hookworm</name>
    <dbReference type="NCBI Taxonomy" id="51031"/>
    <lineage>
        <taxon>Eukaryota</taxon>
        <taxon>Metazoa</taxon>
        <taxon>Ecdysozoa</taxon>
        <taxon>Nematoda</taxon>
        <taxon>Chromadorea</taxon>
        <taxon>Rhabditida</taxon>
        <taxon>Rhabditina</taxon>
        <taxon>Rhabditomorpha</taxon>
        <taxon>Strongyloidea</taxon>
        <taxon>Ancylostomatidae</taxon>
        <taxon>Bunostominae</taxon>
        <taxon>Necator</taxon>
    </lineage>
</organism>
<evidence type="ECO:0000313" key="2">
    <source>
        <dbReference type="EMBL" id="KAK6725868.1"/>
    </source>
</evidence>
<dbReference type="Proteomes" id="UP001303046">
    <property type="component" value="Unassembled WGS sequence"/>
</dbReference>
<evidence type="ECO:0000256" key="1">
    <source>
        <dbReference type="SAM" id="SignalP"/>
    </source>
</evidence>
<keyword evidence="1" id="KW-0732">Signal</keyword>
<feature type="signal peptide" evidence="1">
    <location>
        <begin position="1"/>
        <end position="18"/>
    </location>
</feature>
<accession>A0ABR1BL78</accession>
<feature type="chain" id="PRO_5046306026" description="C6 domain-containing protein" evidence="1">
    <location>
        <begin position="19"/>
        <end position="159"/>
    </location>
</feature>
<sequence>MVSRLVVLFLTILPLSQACVPTQVITTTTTTTIPCCPMLAQSSLPKRNPSTTDYEQCSVLRRLSSTCPQDGIVFCDAADDTNPARMQVEFFDTTGKVIRTVTNTGRTLAVNVYCKKGVWTVSSTSDQSSATFLPISSVSCAQTGSIGADKGYIIGQAIN</sequence>
<name>A0ABR1BL78_NECAM</name>
<keyword evidence="3" id="KW-1185">Reference proteome</keyword>
<dbReference type="PROSITE" id="PS51257">
    <property type="entry name" value="PROKAR_LIPOPROTEIN"/>
    <property type="match status" value="1"/>
</dbReference>
<evidence type="ECO:0000313" key="3">
    <source>
        <dbReference type="Proteomes" id="UP001303046"/>
    </source>
</evidence>
<protein>
    <recommendedName>
        <fullName evidence="4">C6 domain-containing protein</fullName>
    </recommendedName>
</protein>
<comment type="caution">
    <text evidence="2">The sequence shown here is derived from an EMBL/GenBank/DDBJ whole genome shotgun (WGS) entry which is preliminary data.</text>
</comment>